<keyword evidence="4" id="KW-1185">Reference proteome</keyword>
<dbReference type="PANTHER" id="PTHR38110">
    <property type="entry name" value="CHROMOSOME 23, WHOLE GENOME SHOTGUN SEQUENCE"/>
    <property type="match status" value="1"/>
</dbReference>
<evidence type="ECO:0000313" key="4">
    <source>
        <dbReference type="Proteomes" id="UP001501581"/>
    </source>
</evidence>
<dbReference type="SUPFAM" id="SSF54637">
    <property type="entry name" value="Thioesterase/thiol ester dehydrase-isomerase"/>
    <property type="match status" value="2"/>
</dbReference>
<dbReference type="PANTHER" id="PTHR38110:SF1">
    <property type="entry name" value="THIOESTERASE DOMAIN-CONTAINING PROTEIN"/>
    <property type="match status" value="1"/>
</dbReference>
<dbReference type="InterPro" id="IPR042171">
    <property type="entry name" value="Acyl-CoA_hotdog"/>
</dbReference>
<dbReference type="InterPro" id="IPR052389">
    <property type="entry name" value="Sec_Metab_Biosynth-Assoc"/>
</dbReference>
<evidence type="ECO:0000313" key="3">
    <source>
        <dbReference type="EMBL" id="GAA1106146.1"/>
    </source>
</evidence>
<reference evidence="4" key="1">
    <citation type="journal article" date="2019" name="Int. J. Syst. Evol. Microbiol.">
        <title>The Global Catalogue of Microorganisms (GCM) 10K type strain sequencing project: providing services to taxonomists for standard genome sequencing and annotation.</title>
        <authorList>
            <consortium name="The Broad Institute Genomics Platform"/>
            <consortium name="The Broad Institute Genome Sequencing Center for Infectious Disease"/>
            <person name="Wu L."/>
            <person name="Ma J."/>
        </authorList>
    </citation>
    <scope>NUCLEOTIDE SEQUENCE [LARGE SCALE GENOMIC DNA]</scope>
    <source>
        <strain evidence="4">JCM 13008</strain>
    </source>
</reference>
<organism evidence="3 4">
    <name type="scientific">Nocardioides dubius</name>
    <dbReference type="NCBI Taxonomy" id="317019"/>
    <lineage>
        <taxon>Bacteria</taxon>
        <taxon>Bacillati</taxon>
        <taxon>Actinomycetota</taxon>
        <taxon>Actinomycetes</taxon>
        <taxon>Propionibacteriales</taxon>
        <taxon>Nocardioidaceae</taxon>
        <taxon>Nocardioides</taxon>
    </lineage>
</organism>
<evidence type="ECO:0000259" key="1">
    <source>
        <dbReference type="Pfam" id="PF13622"/>
    </source>
</evidence>
<dbReference type="RefSeq" id="WP_343995321.1">
    <property type="nucleotide sequence ID" value="NZ_BAAALG010000011.1"/>
</dbReference>
<gene>
    <name evidence="3" type="ORF">GCM10009668_27200</name>
</gene>
<comment type="caution">
    <text evidence="3">The sequence shown here is derived from an EMBL/GenBank/DDBJ whole genome shotgun (WGS) entry which is preliminary data.</text>
</comment>
<dbReference type="EMBL" id="BAAALG010000011">
    <property type="protein sequence ID" value="GAA1106146.1"/>
    <property type="molecule type" value="Genomic_DNA"/>
</dbReference>
<sequence length="271" mass="28877">MTFEFDRATAVTETDRTEDGARFLAELDAGWGVGPALNGGYLMATAARALRHTVPELPDPIAFSAYFLSAGAAGKAEVSTRVIRRGGTSANLAVDLVQDGATRITALASYGDLSSLPTGVQTTAQPPRLPSVDECLSTKLASAEMRKVATIMDRMDLRLDPAYAGWAVGAPSGEGVIQGWIRLPDGREPDALSLLWMLDALPPVTFDLGLPGWAPTLELSAHIRAVPAPGWLAIRHATRNVAGGMFEEDCELWDSAGRLVAQSRQLARLPR</sequence>
<protein>
    <submittedName>
        <fullName evidence="3">Thioesterase family protein</fullName>
    </submittedName>
</protein>
<name>A0ABP4EI90_9ACTN</name>
<dbReference type="Gene3D" id="2.40.160.210">
    <property type="entry name" value="Acyl-CoA thioesterase, double hotdog domain"/>
    <property type="match status" value="1"/>
</dbReference>
<dbReference type="InterPro" id="IPR049450">
    <property type="entry name" value="ACOT8-like_C"/>
</dbReference>
<dbReference type="Pfam" id="PF13622">
    <property type="entry name" value="4HBT_3"/>
    <property type="match status" value="1"/>
</dbReference>
<dbReference type="Pfam" id="PF20789">
    <property type="entry name" value="4HBT_3C"/>
    <property type="match status" value="1"/>
</dbReference>
<dbReference type="InterPro" id="IPR029069">
    <property type="entry name" value="HotDog_dom_sf"/>
</dbReference>
<proteinExistence type="predicted"/>
<dbReference type="Proteomes" id="UP001501581">
    <property type="component" value="Unassembled WGS sequence"/>
</dbReference>
<dbReference type="InterPro" id="IPR049449">
    <property type="entry name" value="TesB_ACOT8-like_N"/>
</dbReference>
<accession>A0ABP4EI90</accession>
<evidence type="ECO:0000259" key="2">
    <source>
        <dbReference type="Pfam" id="PF20789"/>
    </source>
</evidence>
<feature type="domain" description="Acyl-CoA thioesterase-like C-terminal" evidence="2">
    <location>
        <begin position="146"/>
        <end position="267"/>
    </location>
</feature>
<feature type="domain" description="Acyl-CoA thioesterase-like N-terminal HotDog" evidence="1">
    <location>
        <begin position="28"/>
        <end position="111"/>
    </location>
</feature>